<sequence length="86" mass="9609">MANWKADVYEHAKAMVKSETAKKVKPTASPAYLDPNSLIAKGNTKLKPKDIVTRNLFNRDDQYMHNLLDSADVSAANTPTTRTFEI</sequence>
<protein>
    <submittedName>
        <fullName evidence="1">Uncharacterized protein</fullName>
    </submittedName>
</protein>
<dbReference type="GeneID" id="73324506"/>
<dbReference type="EMBL" id="BQXU01000007">
    <property type="protein sequence ID" value="GKT43523.1"/>
    <property type="molecule type" value="Genomic_DNA"/>
</dbReference>
<reference evidence="1 2" key="1">
    <citation type="submission" date="2022-03" db="EMBL/GenBank/DDBJ databases">
        <title>Genome data of Colletotrichum spp.</title>
        <authorList>
            <person name="Utami Y.D."/>
            <person name="Hiruma K."/>
        </authorList>
    </citation>
    <scope>NUCLEOTIDE SEQUENCE [LARGE SCALE GENOMIC DNA]</scope>
    <source>
        <strain evidence="1 2">MAFF 239500</strain>
    </source>
</reference>
<proteinExistence type="predicted"/>
<accession>A0AA37P0G9</accession>
<comment type="caution">
    <text evidence="1">The sequence shown here is derived from an EMBL/GenBank/DDBJ whole genome shotgun (WGS) entry which is preliminary data.</text>
</comment>
<keyword evidence="2" id="KW-1185">Reference proteome</keyword>
<evidence type="ECO:0000313" key="2">
    <source>
        <dbReference type="Proteomes" id="UP001055115"/>
    </source>
</evidence>
<evidence type="ECO:0000313" key="1">
    <source>
        <dbReference type="EMBL" id="GKT43523.1"/>
    </source>
</evidence>
<name>A0AA37P0G9_9PEZI</name>
<dbReference type="Proteomes" id="UP001055115">
    <property type="component" value="Unassembled WGS sequence"/>
</dbReference>
<dbReference type="RefSeq" id="XP_049125873.1">
    <property type="nucleotide sequence ID" value="XM_049269916.1"/>
</dbReference>
<dbReference type="AlphaFoldDB" id="A0AA37P0G9"/>
<organism evidence="1 2">
    <name type="scientific">Colletotrichum spaethianum</name>
    <dbReference type="NCBI Taxonomy" id="700344"/>
    <lineage>
        <taxon>Eukaryota</taxon>
        <taxon>Fungi</taxon>
        <taxon>Dikarya</taxon>
        <taxon>Ascomycota</taxon>
        <taxon>Pezizomycotina</taxon>
        <taxon>Sordariomycetes</taxon>
        <taxon>Hypocreomycetidae</taxon>
        <taxon>Glomerellales</taxon>
        <taxon>Glomerellaceae</taxon>
        <taxon>Colletotrichum</taxon>
        <taxon>Colletotrichum spaethianum species complex</taxon>
    </lineage>
</organism>
<gene>
    <name evidence="1" type="ORF">ColSpa_03704</name>
</gene>